<evidence type="ECO:0008006" key="2">
    <source>
        <dbReference type="Google" id="ProtNLM"/>
    </source>
</evidence>
<dbReference type="EMBL" id="BARS01006514">
    <property type="protein sequence ID" value="GAF69636.1"/>
    <property type="molecule type" value="Genomic_DNA"/>
</dbReference>
<dbReference type="InterPro" id="IPR037069">
    <property type="entry name" value="AcylCoA_DH/ox_N_sf"/>
</dbReference>
<feature type="non-terminal residue" evidence="1">
    <location>
        <position position="63"/>
    </location>
</feature>
<comment type="caution">
    <text evidence="1">The sequence shown here is derived from an EMBL/GenBank/DDBJ whole genome shotgun (WGS) entry which is preliminary data.</text>
</comment>
<name>X0S326_9ZZZZ</name>
<protein>
    <recommendedName>
        <fullName evidence="2">Acyl-CoA dehydrogenase/oxidase N-terminal domain-containing protein</fullName>
    </recommendedName>
</protein>
<proteinExistence type="predicted"/>
<evidence type="ECO:0000313" key="1">
    <source>
        <dbReference type="EMBL" id="GAF69636.1"/>
    </source>
</evidence>
<reference evidence="1" key="1">
    <citation type="journal article" date="2014" name="Front. Microbiol.">
        <title>High frequency of phylogenetically diverse reductive dehalogenase-homologous genes in deep subseafloor sedimentary metagenomes.</title>
        <authorList>
            <person name="Kawai M."/>
            <person name="Futagami T."/>
            <person name="Toyoda A."/>
            <person name="Takaki Y."/>
            <person name="Nishi S."/>
            <person name="Hori S."/>
            <person name="Arai W."/>
            <person name="Tsubouchi T."/>
            <person name="Morono Y."/>
            <person name="Uchiyama I."/>
            <person name="Ito T."/>
            <person name="Fujiyama A."/>
            <person name="Inagaki F."/>
            <person name="Takami H."/>
        </authorList>
    </citation>
    <scope>NUCLEOTIDE SEQUENCE</scope>
    <source>
        <strain evidence="1">Expedition CK06-06</strain>
    </source>
</reference>
<sequence>MDFRLTPEQEALKKEFEEFFEEEMKNEPPGWVWGLEGLFGDVGWPFNVYMAKRLAEKGWLVRP</sequence>
<dbReference type="GO" id="GO:0016627">
    <property type="term" value="F:oxidoreductase activity, acting on the CH-CH group of donors"/>
    <property type="evidence" value="ECO:0007669"/>
    <property type="project" value="InterPro"/>
</dbReference>
<accession>X0S326</accession>
<dbReference type="GO" id="GO:0050660">
    <property type="term" value="F:flavin adenine dinucleotide binding"/>
    <property type="evidence" value="ECO:0007669"/>
    <property type="project" value="InterPro"/>
</dbReference>
<gene>
    <name evidence="1" type="ORF">S01H1_12665</name>
</gene>
<dbReference type="AlphaFoldDB" id="X0S326"/>
<dbReference type="Gene3D" id="1.10.540.10">
    <property type="entry name" value="Acyl-CoA dehydrogenase/oxidase, N-terminal domain"/>
    <property type="match status" value="1"/>
</dbReference>
<organism evidence="1">
    <name type="scientific">marine sediment metagenome</name>
    <dbReference type="NCBI Taxonomy" id="412755"/>
    <lineage>
        <taxon>unclassified sequences</taxon>
        <taxon>metagenomes</taxon>
        <taxon>ecological metagenomes</taxon>
    </lineage>
</organism>